<dbReference type="RefSeq" id="WP_021133083.1">
    <property type="nucleotide sequence ID" value="NZ_AQPH01000064.1"/>
</dbReference>
<protein>
    <recommendedName>
        <fullName evidence="3">Phage virion morphogenesis protein</fullName>
    </recommendedName>
</protein>
<comment type="caution">
    <text evidence="1">The sequence shown here is derived from an EMBL/GenBank/DDBJ whole genome shotgun (WGS) entry which is preliminary data.</text>
</comment>
<dbReference type="AlphaFoldDB" id="S9TQN2"/>
<reference evidence="1 2" key="1">
    <citation type="submission" date="2013-04" db="EMBL/GenBank/DDBJ databases">
        <authorList>
            <person name="Kuznetsov B."/>
            <person name="Ivanovsky R."/>
        </authorList>
    </citation>
    <scope>NUCLEOTIDE SEQUENCE [LARGE SCALE GENOMIC DNA]</scope>
    <source>
        <strain evidence="1 2">MGU-K5</strain>
    </source>
</reference>
<dbReference type="PATRIC" id="fig|1316936.3.peg.2789"/>
<dbReference type="EMBL" id="AQPH01000064">
    <property type="protein sequence ID" value="EPY00880.1"/>
    <property type="molecule type" value="Genomic_DNA"/>
</dbReference>
<dbReference type="OrthoDB" id="2081253at2"/>
<evidence type="ECO:0000313" key="1">
    <source>
        <dbReference type="EMBL" id="EPY00880.1"/>
    </source>
</evidence>
<sequence length="145" mass="15839">MTGGVSFTVKAEGASAVGRALVGLQLRMRDLRPVLTEIGAALLTSVQRRFEDEQGPSGAPWAPIQRAGAILRDSGRLFQSLTYAVAATFVEIGTNVIYGRIHQEGGWAGRGHSVFLEARPYLGLDEPDRREMLDITNDYIREVLP</sequence>
<organism evidence="1 2">
    <name type="scientific">Magnetospirillum fulvum MGU-K5</name>
    <dbReference type="NCBI Taxonomy" id="1316936"/>
    <lineage>
        <taxon>Bacteria</taxon>
        <taxon>Pseudomonadati</taxon>
        <taxon>Pseudomonadota</taxon>
        <taxon>Alphaproteobacteria</taxon>
        <taxon>Rhodospirillales</taxon>
        <taxon>Rhodospirillaceae</taxon>
        <taxon>Magnetospirillum</taxon>
    </lineage>
</organism>
<dbReference type="STRING" id="1316936.K678_13970"/>
<name>S9TQN2_MAGFU</name>
<dbReference type="Proteomes" id="UP000015350">
    <property type="component" value="Unassembled WGS sequence"/>
</dbReference>
<dbReference type="Pfam" id="PF05069">
    <property type="entry name" value="Phage_tail_S"/>
    <property type="match status" value="1"/>
</dbReference>
<evidence type="ECO:0000313" key="2">
    <source>
        <dbReference type="Proteomes" id="UP000015350"/>
    </source>
</evidence>
<accession>S9TQN2</accession>
<gene>
    <name evidence="1" type="ORF">K678_13970</name>
</gene>
<dbReference type="eggNOG" id="COG5005">
    <property type="taxonomic scope" value="Bacteria"/>
</dbReference>
<evidence type="ECO:0008006" key="3">
    <source>
        <dbReference type="Google" id="ProtNLM"/>
    </source>
</evidence>
<proteinExistence type="predicted"/>
<dbReference type="NCBIfam" id="TIGR01635">
    <property type="entry name" value="tail_comp_S"/>
    <property type="match status" value="1"/>
</dbReference>
<dbReference type="InterPro" id="IPR006522">
    <property type="entry name" value="Phage_virion_morphogenesis"/>
</dbReference>